<feature type="transmembrane region" description="Helical" evidence="4">
    <location>
        <begin position="14"/>
        <end position="35"/>
    </location>
</feature>
<dbReference type="KEGG" id="nall:PP769_17920"/>
<dbReference type="EMBL" id="CP116967">
    <property type="protein sequence ID" value="WNM57826.1"/>
    <property type="molecule type" value="Genomic_DNA"/>
</dbReference>
<dbReference type="SMART" id="SM00248">
    <property type="entry name" value="ANK"/>
    <property type="match status" value="3"/>
</dbReference>
<keyword evidence="2 3" id="KW-0040">ANK repeat</keyword>
<keyword evidence="6" id="KW-1185">Reference proteome</keyword>
<dbReference type="PROSITE" id="PS50088">
    <property type="entry name" value="ANK_REPEAT"/>
    <property type="match status" value="2"/>
</dbReference>
<organism evidence="5 6">
    <name type="scientific">Candidatus Nitrospira allomarina</name>
    <dbReference type="NCBI Taxonomy" id="3020900"/>
    <lineage>
        <taxon>Bacteria</taxon>
        <taxon>Pseudomonadati</taxon>
        <taxon>Nitrospirota</taxon>
        <taxon>Nitrospiria</taxon>
        <taxon>Nitrospirales</taxon>
        <taxon>Nitrospiraceae</taxon>
        <taxon>Nitrospira</taxon>
    </lineage>
</organism>
<dbReference type="PROSITE" id="PS50297">
    <property type="entry name" value="ANK_REP_REGION"/>
    <property type="match status" value="2"/>
</dbReference>
<dbReference type="RefSeq" id="WP_312642799.1">
    <property type="nucleotide sequence ID" value="NZ_CP116967.1"/>
</dbReference>
<feature type="repeat" description="ANK" evidence="3">
    <location>
        <begin position="67"/>
        <end position="95"/>
    </location>
</feature>
<keyword evidence="4" id="KW-0812">Transmembrane</keyword>
<dbReference type="Gene3D" id="1.25.40.20">
    <property type="entry name" value="Ankyrin repeat-containing domain"/>
    <property type="match status" value="2"/>
</dbReference>
<sequence>MNRHPATGPIMNRYVYRLAYLFMALIFSGCSLSYFNAATNGDTEKVLALLKDGIDVNTTFPIVRTHALMVAAAFGHVDTVSALIERGADVNAKDLTGWTPLHAAAFKGNMQIVRLLLEKGAVAEPSTWFLESPWVMAEELGYTAIIPLLKQAEWQTVASRHPLPCIPQDFVTNNALISASSQHVC</sequence>
<dbReference type="PROSITE" id="PS51257">
    <property type="entry name" value="PROKAR_LIPOPROTEIN"/>
    <property type="match status" value="1"/>
</dbReference>
<keyword evidence="4" id="KW-0472">Membrane</keyword>
<dbReference type="SUPFAM" id="SSF48403">
    <property type="entry name" value="Ankyrin repeat"/>
    <property type="match status" value="1"/>
</dbReference>
<dbReference type="PANTHER" id="PTHR24171:SF10">
    <property type="entry name" value="ANKYRIN REPEAT DOMAIN-CONTAINING PROTEIN 29-LIKE"/>
    <property type="match status" value="1"/>
</dbReference>
<evidence type="ECO:0000256" key="4">
    <source>
        <dbReference type="SAM" id="Phobius"/>
    </source>
</evidence>
<feature type="repeat" description="ANK" evidence="3">
    <location>
        <begin position="96"/>
        <end position="121"/>
    </location>
</feature>
<evidence type="ECO:0000256" key="3">
    <source>
        <dbReference type="PROSITE-ProRule" id="PRU00023"/>
    </source>
</evidence>
<evidence type="ECO:0000313" key="5">
    <source>
        <dbReference type="EMBL" id="WNM57826.1"/>
    </source>
</evidence>
<dbReference type="Proteomes" id="UP001302719">
    <property type="component" value="Chromosome"/>
</dbReference>
<protein>
    <submittedName>
        <fullName evidence="5">Ankyrin repeat domain-containing protein</fullName>
    </submittedName>
</protein>
<evidence type="ECO:0000313" key="6">
    <source>
        <dbReference type="Proteomes" id="UP001302719"/>
    </source>
</evidence>
<dbReference type="InterPro" id="IPR002110">
    <property type="entry name" value="Ankyrin_rpt"/>
</dbReference>
<gene>
    <name evidence="5" type="ORF">PP769_17920</name>
</gene>
<keyword evidence="1" id="KW-0677">Repeat</keyword>
<accession>A0AA96JWF9</accession>
<proteinExistence type="predicted"/>
<dbReference type="AlphaFoldDB" id="A0AA96JWF9"/>
<evidence type="ECO:0000256" key="2">
    <source>
        <dbReference type="ARBA" id="ARBA00023043"/>
    </source>
</evidence>
<evidence type="ECO:0000256" key="1">
    <source>
        <dbReference type="ARBA" id="ARBA00022737"/>
    </source>
</evidence>
<reference evidence="5 6" key="1">
    <citation type="submission" date="2023-01" db="EMBL/GenBank/DDBJ databases">
        <title>Cultivation and genomic characterization of new, ubiquitous marine nitrite-oxidizing bacteria from the Nitrospirales.</title>
        <authorList>
            <person name="Mueller A.J."/>
            <person name="Daebeler A."/>
            <person name="Herbold C.W."/>
            <person name="Kirkegaard R.H."/>
            <person name="Daims H."/>
        </authorList>
    </citation>
    <scope>NUCLEOTIDE SEQUENCE [LARGE SCALE GENOMIC DNA]</scope>
    <source>
        <strain evidence="5 6">VA</strain>
    </source>
</reference>
<dbReference type="PANTHER" id="PTHR24171">
    <property type="entry name" value="ANKYRIN REPEAT DOMAIN-CONTAINING PROTEIN 39-RELATED"/>
    <property type="match status" value="1"/>
</dbReference>
<keyword evidence="4" id="KW-1133">Transmembrane helix</keyword>
<dbReference type="InterPro" id="IPR036770">
    <property type="entry name" value="Ankyrin_rpt-contain_sf"/>
</dbReference>
<dbReference type="Pfam" id="PF12796">
    <property type="entry name" value="Ank_2"/>
    <property type="match status" value="1"/>
</dbReference>
<name>A0AA96JWF9_9BACT</name>